<reference evidence="1" key="1">
    <citation type="submission" date="2014-09" db="EMBL/GenBank/DDBJ databases">
        <authorList>
            <person name="Magalhaes I.L.F."/>
            <person name="Oliveira U."/>
            <person name="Santos F.R."/>
            <person name="Vidigal T.H.D.A."/>
            <person name="Brescovit A.D."/>
            <person name="Santos A.J."/>
        </authorList>
    </citation>
    <scope>NUCLEOTIDE SEQUENCE</scope>
    <source>
        <tissue evidence="1">Shoot tissue taken approximately 20 cm above the soil surface</tissue>
    </source>
</reference>
<accession>A0A0A8ZDJ7</accession>
<proteinExistence type="predicted"/>
<protein>
    <submittedName>
        <fullName evidence="1">Uncharacterized protein</fullName>
    </submittedName>
</protein>
<name>A0A0A8ZDJ7_ARUDO</name>
<evidence type="ECO:0000313" key="1">
    <source>
        <dbReference type="EMBL" id="JAD34815.1"/>
    </source>
</evidence>
<reference evidence="1" key="2">
    <citation type="journal article" date="2015" name="Data Brief">
        <title>Shoot transcriptome of the giant reed, Arundo donax.</title>
        <authorList>
            <person name="Barrero R.A."/>
            <person name="Guerrero F.D."/>
            <person name="Moolhuijzen P."/>
            <person name="Goolsby J.A."/>
            <person name="Tidwell J."/>
            <person name="Bellgard S.E."/>
            <person name="Bellgard M.I."/>
        </authorList>
    </citation>
    <scope>NUCLEOTIDE SEQUENCE</scope>
    <source>
        <tissue evidence="1">Shoot tissue taken approximately 20 cm above the soil surface</tissue>
    </source>
</reference>
<sequence>MNTIAHSLHKSMLVARGNYLRLRQLLK</sequence>
<dbReference type="AlphaFoldDB" id="A0A0A8ZDJ7"/>
<dbReference type="EMBL" id="GBRH01263080">
    <property type="protein sequence ID" value="JAD34815.1"/>
    <property type="molecule type" value="Transcribed_RNA"/>
</dbReference>
<organism evidence="1">
    <name type="scientific">Arundo donax</name>
    <name type="common">Giant reed</name>
    <name type="synonym">Donax arundinaceus</name>
    <dbReference type="NCBI Taxonomy" id="35708"/>
    <lineage>
        <taxon>Eukaryota</taxon>
        <taxon>Viridiplantae</taxon>
        <taxon>Streptophyta</taxon>
        <taxon>Embryophyta</taxon>
        <taxon>Tracheophyta</taxon>
        <taxon>Spermatophyta</taxon>
        <taxon>Magnoliopsida</taxon>
        <taxon>Liliopsida</taxon>
        <taxon>Poales</taxon>
        <taxon>Poaceae</taxon>
        <taxon>PACMAD clade</taxon>
        <taxon>Arundinoideae</taxon>
        <taxon>Arundineae</taxon>
        <taxon>Arundo</taxon>
    </lineage>
</organism>